<comment type="similarity">
    <text evidence="7">Belongs to the binding-protein-dependent transport system permease family.</text>
</comment>
<dbReference type="Proteomes" id="UP000199103">
    <property type="component" value="Chromosome I"/>
</dbReference>
<reference evidence="9 10" key="1">
    <citation type="submission" date="2016-10" db="EMBL/GenBank/DDBJ databases">
        <authorList>
            <person name="de Groot N.N."/>
        </authorList>
    </citation>
    <scope>NUCLEOTIDE SEQUENCE [LARGE SCALE GENOMIC DNA]</scope>
    <source>
        <strain evidence="9 10">DSM 21800</strain>
    </source>
</reference>
<sequence length="366" mass="39010">MTASATPATALESAGPKIEGQRGFFARYPLVRYILVRLVVSVVLLWGVTLVTFVFTNLVPSNPAQAALGDRAASDPAVVAQFNHEYGLDRPVWVQYGVYLSHLLHGDLGRSTQTHQPVAADLATVFPATVELAVVAVIIAALLGILLGLHAALHQRSPVDQLIRVVSLIGVSTPTFWMALVIYFLLFYKLNLFPGSGRLDPALVPPPQVTGFYTVDALIAGQSHVFINAVQHLVLPSLVLVIYNLGYLARFTRSSVLDVLGNDYVTTARAKGLPAHAVTGRYILRGALVPILTIVGISFGGVLSGAVLTETVFSWGGLGQYAYKASTTLDLQAVMGVGVVVGAVFVGVNFVVDLLYGLIDPRVRVG</sequence>
<evidence type="ECO:0000256" key="6">
    <source>
        <dbReference type="ARBA" id="ARBA00023136"/>
    </source>
</evidence>
<dbReference type="STRING" id="630515.SAMN04489812_1614"/>
<feature type="transmembrane region" description="Helical" evidence="7">
    <location>
        <begin position="291"/>
        <end position="313"/>
    </location>
</feature>
<dbReference type="GO" id="GO:0005886">
    <property type="term" value="C:plasma membrane"/>
    <property type="evidence" value="ECO:0007669"/>
    <property type="project" value="UniProtKB-SubCell"/>
</dbReference>
<organism evidence="9 10">
    <name type="scientific">Microlunatus soli</name>
    <dbReference type="NCBI Taxonomy" id="630515"/>
    <lineage>
        <taxon>Bacteria</taxon>
        <taxon>Bacillati</taxon>
        <taxon>Actinomycetota</taxon>
        <taxon>Actinomycetes</taxon>
        <taxon>Propionibacteriales</taxon>
        <taxon>Propionibacteriaceae</taxon>
        <taxon>Microlunatus</taxon>
    </lineage>
</organism>
<name>A0A1H1RE62_9ACTN</name>
<dbReference type="Pfam" id="PF00528">
    <property type="entry name" value="BPD_transp_1"/>
    <property type="match status" value="1"/>
</dbReference>
<feature type="transmembrane region" description="Helical" evidence="7">
    <location>
        <begin position="34"/>
        <end position="55"/>
    </location>
</feature>
<keyword evidence="5 7" id="KW-1133">Transmembrane helix</keyword>
<dbReference type="Pfam" id="PF19300">
    <property type="entry name" value="BPD_transp_1_N"/>
    <property type="match status" value="1"/>
</dbReference>
<evidence type="ECO:0000313" key="9">
    <source>
        <dbReference type="EMBL" id="SDS33975.1"/>
    </source>
</evidence>
<dbReference type="PANTHER" id="PTHR43163:SF8">
    <property type="entry name" value="D,D-DIPEPTIDE TRANSPORT SYSTEM PERMEASE PROTEIN DDPB-RELATED"/>
    <property type="match status" value="1"/>
</dbReference>
<protein>
    <submittedName>
        <fullName evidence="9">Peptide/nickel transport system permease protein</fullName>
    </submittedName>
</protein>
<dbReference type="InterPro" id="IPR000515">
    <property type="entry name" value="MetI-like"/>
</dbReference>
<evidence type="ECO:0000256" key="3">
    <source>
        <dbReference type="ARBA" id="ARBA00022475"/>
    </source>
</evidence>
<dbReference type="Gene3D" id="1.10.3720.10">
    <property type="entry name" value="MetI-like"/>
    <property type="match status" value="1"/>
</dbReference>
<dbReference type="InterPro" id="IPR035906">
    <property type="entry name" value="MetI-like_sf"/>
</dbReference>
<gene>
    <name evidence="9" type="ORF">SAMN04489812_1614</name>
</gene>
<keyword evidence="6 7" id="KW-0472">Membrane</keyword>
<evidence type="ECO:0000256" key="5">
    <source>
        <dbReference type="ARBA" id="ARBA00022989"/>
    </source>
</evidence>
<comment type="subcellular location">
    <subcellularLocation>
        <location evidence="1 7">Cell membrane</location>
        <topology evidence="1 7">Multi-pass membrane protein</topology>
    </subcellularLocation>
</comment>
<proteinExistence type="inferred from homology"/>
<evidence type="ECO:0000256" key="1">
    <source>
        <dbReference type="ARBA" id="ARBA00004651"/>
    </source>
</evidence>
<feature type="transmembrane region" description="Helical" evidence="7">
    <location>
        <begin position="225"/>
        <end position="245"/>
    </location>
</feature>
<dbReference type="RefSeq" id="WP_091522666.1">
    <property type="nucleotide sequence ID" value="NZ_LT629772.1"/>
</dbReference>
<keyword evidence="3" id="KW-1003">Cell membrane</keyword>
<evidence type="ECO:0000256" key="4">
    <source>
        <dbReference type="ARBA" id="ARBA00022692"/>
    </source>
</evidence>
<keyword evidence="4 7" id="KW-0812">Transmembrane</keyword>
<dbReference type="GO" id="GO:0071916">
    <property type="term" value="F:dipeptide transmembrane transporter activity"/>
    <property type="evidence" value="ECO:0007669"/>
    <property type="project" value="TreeGrafter"/>
</dbReference>
<evidence type="ECO:0000259" key="8">
    <source>
        <dbReference type="PROSITE" id="PS50928"/>
    </source>
</evidence>
<evidence type="ECO:0000313" key="10">
    <source>
        <dbReference type="Proteomes" id="UP000199103"/>
    </source>
</evidence>
<dbReference type="OrthoDB" id="147688at2"/>
<dbReference type="EMBL" id="LT629772">
    <property type="protein sequence ID" value="SDS33975.1"/>
    <property type="molecule type" value="Genomic_DNA"/>
</dbReference>
<dbReference type="CDD" id="cd06261">
    <property type="entry name" value="TM_PBP2"/>
    <property type="match status" value="1"/>
</dbReference>
<dbReference type="PANTHER" id="PTHR43163">
    <property type="entry name" value="DIPEPTIDE TRANSPORT SYSTEM PERMEASE PROTEIN DPPB-RELATED"/>
    <property type="match status" value="1"/>
</dbReference>
<dbReference type="PROSITE" id="PS50928">
    <property type="entry name" value="ABC_TM1"/>
    <property type="match status" value="1"/>
</dbReference>
<evidence type="ECO:0000256" key="2">
    <source>
        <dbReference type="ARBA" id="ARBA00022448"/>
    </source>
</evidence>
<feature type="transmembrane region" description="Helical" evidence="7">
    <location>
        <begin position="333"/>
        <end position="359"/>
    </location>
</feature>
<feature type="transmembrane region" description="Helical" evidence="7">
    <location>
        <begin position="132"/>
        <end position="153"/>
    </location>
</feature>
<dbReference type="SUPFAM" id="SSF161098">
    <property type="entry name" value="MetI-like"/>
    <property type="match status" value="1"/>
</dbReference>
<accession>A0A1H1RE62</accession>
<keyword evidence="2 7" id="KW-0813">Transport</keyword>
<evidence type="ECO:0000256" key="7">
    <source>
        <dbReference type="RuleBase" id="RU363032"/>
    </source>
</evidence>
<dbReference type="AlphaFoldDB" id="A0A1H1RE62"/>
<feature type="transmembrane region" description="Helical" evidence="7">
    <location>
        <begin position="165"/>
        <end position="188"/>
    </location>
</feature>
<dbReference type="InterPro" id="IPR045621">
    <property type="entry name" value="BPD_transp_1_N"/>
</dbReference>
<keyword evidence="10" id="KW-1185">Reference proteome</keyword>
<feature type="domain" description="ABC transmembrane type-1" evidence="8">
    <location>
        <begin position="126"/>
        <end position="356"/>
    </location>
</feature>